<sequence>MLKHVNEKEFEIEVLNEDKLVVVDFFATWCGPCKMLAPVLEEIQGEMDNVKIVKVDIDENPNLAAQYGVSNIPTIKLFKNGDAITTKVGFAPKDSLVGMIENAHKGKSNSIL</sequence>
<evidence type="ECO:0000313" key="13">
    <source>
        <dbReference type="Proteomes" id="UP000184526"/>
    </source>
</evidence>
<gene>
    <name evidence="12" type="ORF">SAMN02745196_01083</name>
</gene>
<dbReference type="Proteomes" id="UP000184526">
    <property type="component" value="Unassembled WGS sequence"/>
</dbReference>
<dbReference type="PANTHER" id="PTHR45663">
    <property type="entry name" value="GEO12009P1"/>
    <property type="match status" value="1"/>
</dbReference>
<reference evidence="12 13" key="1">
    <citation type="submission" date="2016-11" db="EMBL/GenBank/DDBJ databases">
        <authorList>
            <person name="Jaros S."/>
            <person name="Januszkiewicz K."/>
            <person name="Wedrychowicz H."/>
        </authorList>
    </citation>
    <scope>NUCLEOTIDE SEQUENCE [LARGE SCALE GENOMIC DNA]</scope>
    <source>
        <strain evidence="12 13">DSM 3089</strain>
    </source>
</reference>
<evidence type="ECO:0000256" key="1">
    <source>
        <dbReference type="ARBA" id="ARBA00008987"/>
    </source>
</evidence>
<dbReference type="InterPro" id="IPR013766">
    <property type="entry name" value="Thioredoxin_domain"/>
</dbReference>
<evidence type="ECO:0000259" key="11">
    <source>
        <dbReference type="PROSITE" id="PS51352"/>
    </source>
</evidence>
<dbReference type="SUPFAM" id="SSF52833">
    <property type="entry name" value="Thioredoxin-like"/>
    <property type="match status" value="1"/>
</dbReference>
<evidence type="ECO:0000256" key="2">
    <source>
        <dbReference type="ARBA" id="ARBA00020570"/>
    </source>
</evidence>
<evidence type="ECO:0000256" key="3">
    <source>
        <dbReference type="ARBA" id="ARBA00022448"/>
    </source>
</evidence>
<feature type="disulfide bond" description="Redox-active" evidence="10">
    <location>
        <begin position="30"/>
        <end position="33"/>
    </location>
</feature>
<evidence type="ECO:0000256" key="9">
    <source>
        <dbReference type="PIRSR" id="PIRSR000077-1"/>
    </source>
</evidence>
<organism evidence="12 13">
    <name type="scientific">Clostridium collagenovorans DSM 3089</name>
    <dbReference type="NCBI Taxonomy" id="1121306"/>
    <lineage>
        <taxon>Bacteria</taxon>
        <taxon>Bacillati</taxon>
        <taxon>Bacillota</taxon>
        <taxon>Clostridia</taxon>
        <taxon>Eubacteriales</taxon>
        <taxon>Clostridiaceae</taxon>
        <taxon>Clostridium</taxon>
    </lineage>
</organism>
<comment type="similarity">
    <text evidence="1 8">Belongs to the thioredoxin family.</text>
</comment>
<dbReference type="InterPro" id="IPR017937">
    <property type="entry name" value="Thioredoxin_CS"/>
</dbReference>
<proteinExistence type="inferred from homology"/>
<feature type="site" description="Contributes to redox potential value" evidence="9">
    <location>
        <position position="31"/>
    </location>
</feature>
<dbReference type="FunFam" id="3.40.30.10:FF:000001">
    <property type="entry name" value="Thioredoxin"/>
    <property type="match status" value="1"/>
</dbReference>
<dbReference type="OrthoDB" id="9790390at2"/>
<accession>A0A1M5V3J5</accession>
<dbReference type="InterPro" id="IPR005746">
    <property type="entry name" value="Thioredoxin"/>
</dbReference>
<feature type="site" description="Deprotonates C-terminal active site Cys" evidence="9">
    <location>
        <position position="24"/>
    </location>
</feature>
<keyword evidence="3" id="KW-0813">Transport</keyword>
<dbReference type="PANTHER" id="PTHR45663:SF11">
    <property type="entry name" value="GEO12009P1"/>
    <property type="match status" value="1"/>
</dbReference>
<evidence type="ECO:0000256" key="4">
    <source>
        <dbReference type="ARBA" id="ARBA00022982"/>
    </source>
</evidence>
<dbReference type="STRING" id="1121306.SAMN02745196_01083"/>
<keyword evidence="5 10" id="KW-1015">Disulfide bond</keyword>
<feature type="site" description="Contributes to redox potential value" evidence="9">
    <location>
        <position position="32"/>
    </location>
</feature>
<evidence type="ECO:0000256" key="7">
    <source>
        <dbReference type="NCBIfam" id="TIGR01068"/>
    </source>
</evidence>
<dbReference type="RefSeq" id="WP_072830832.1">
    <property type="nucleotide sequence ID" value="NZ_FQXP01000004.1"/>
</dbReference>
<evidence type="ECO:0000256" key="10">
    <source>
        <dbReference type="PIRSR" id="PIRSR000077-4"/>
    </source>
</evidence>
<dbReference type="Pfam" id="PF00085">
    <property type="entry name" value="Thioredoxin"/>
    <property type="match status" value="1"/>
</dbReference>
<dbReference type="GO" id="GO:0015035">
    <property type="term" value="F:protein-disulfide reductase activity"/>
    <property type="evidence" value="ECO:0007669"/>
    <property type="project" value="UniProtKB-UniRule"/>
</dbReference>
<evidence type="ECO:0000256" key="8">
    <source>
        <dbReference type="PIRNR" id="PIRNR000077"/>
    </source>
</evidence>
<feature type="domain" description="Thioredoxin" evidence="11">
    <location>
        <begin position="1"/>
        <end position="105"/>
    </location>
</feature>
<feature type="active site" description="Nucleophile" evidence="9">
    <location>
        <position position="30"/>
    </location>
</feature>
<keyword evidence="13" id="KW-1185">Reference proteome</keyword>
<dbReference type="CDD" id="cd02947">
    <property type="entry name" value="TRX_family"/>
    <property type="match status" value="1"/>
</dbReference>
<dbReference type="EMBL" id="FQXP01000004">
    <property type="protein sequence ID" value="SHH69791.1"/>
    <property type="molecule type" value="Genomic_DNA"/>
</dbReference>
<protein>
    <recommendedName>
        <fullName evidence="2 7">Thioredoxin</fullName>
    </recommendedName>
</protein>
<name>A0A1M5V3J5_9CLOT</name>
<dbReference type="NCBIfam" id="TIGR01068">
    <property type="entry name" value="thioredoxin"/>
    <property type="match status" value="1"/>
</dbReference>
<dbReference type="InterPro" id="IPR036249">
    <property type="entry name" value="Thioredoxin-like_sf"/>
</dbReference>
<dbReference type="PRINTS" id="PR00421">
    <property type="entry name" value="THIOREDOXIN"/>
</dbReference>
<evidence type="ECO:0000256" key="6">
    <source>
        <dbReference type="ARBA" id="ARBA00023284"/>
    </source>
</evidence>
<keyword evidence="6 10" id="KW-0676">Redox-active center</keyword>
<keyword evidence="4" id="KW-0249">Electron transport</keyword>
<evidence type="ECO:0000256" key="5">
    <source>
        <dbReference type="ARBA" id="ARBA00023157"/>
    </source>
</evidence>
<dbReference type="GO" id="GO:0005737">
    <property type="term" value="C:cytoplasm"/>
    <property type="evidence" value="ECO:0007669"/>
    <property type="project" value="TreeGrafter"/>
</dbReference>
<dbReference type="AlphaFoldDB" id="A0A1M5V3J5"/>
<evidence type="ECO:0000313" key="12">
    <source>
        <dbReference type="EMBL" id="SHH69791.1"/>
    </source>
</evidence>
<feature type="active site" description="Nucleophile" evidence="9">
    <location>
        <position position="33"/>
    </location>
</feature>
<dbReference type="PROSITE" id="PS51352">
    <property type="entry name" value="THIOREDOXIN_2"/>
    <property type="match status" value="1"/>
</dbReference>
<dbReference type="PIRSF" id="PIRSF000077">
    <property type="entry name" value="Thioredoxin"/>
    <property type="match status" value="1"/>
</dbReference>
<dbReference type="Gene3D" id="3.40.30.10">
    <property type="entry name" value="Glutaredoxin"/>
    <property type="match status" value="1"/>
</dbReference>
<dbReference type="PROSITE" id="PS00194">
    <property type="entry name" value="THIOREDOXIN_1"/>
    <property type="match status" value="1"/>
</dbReference>